<dbReference type="InterPro" id="IPR050109">
    <property type="entry name" value="HTH-type_TetR-like_transc_reg"/>
</dbReference>
<dbReference type="GO" id="GO:0000976">
    <property type="term" value="F:transcription cis-regulatory region binding"/>
    <property type="evidence" value="ECO:0007669"/>
    <property type="project" value="TreeGrafter"/>
</dbReference>
<dbReference type="InterPro" id="IPR001647">
    <property type="entry name" value="HTH_TetR"/>
</dbReference>
<dbReference type="Gene3D" id="1.10.10.60">
    <property type="entry name" value="Homeodomain-like"/>
    <property type="match status" value="1"/>
</dbReference>
<organism evidence="5">
    <name type="scientific">freshwater metagenome</name>
    <dbReference type="NCBI Taxonomy" id="449393"/>
    <lineage>
        <taxon>unclassified sequences</taxon>
        <taxon>metagenomes</taxon>
        <taxon>ecological metagenomes</taxon>
    </lineage>
</organism>
<keyword evidence="1" id="KW-0805">Transcription regulation</keyword>
<evidence type="ECO:0000256" key="2">
    <source>
        <dbReference type="ARBA" id="ARBA00023125"/>
    </source>
</evidence>
<dbReference type="EMBL" id="CAFBNE010000078">
    <property type="protein sequence ID" value="CAB4961351.1"/>
    <property type="molecule type" value="Genomic_DNA"/>
</dbReference>
<evidence type="ECO:0000313" key="5">
    <source>
        <dbReference type="EMBL" id="CAB4961351.1"/>
    </source>
</evidence>
<dbReference type="GO" id="GO:0003700">
    <property type="term" value="F:DNA-binding transcription factor activity"/>
    <property type="evidence" value="ECO:0007669"/>
    <property type="project" value="TreeGrafter"/>
</dbReference>
<reference evidence="5" key="1">
    <citation type="submission" date="2020-05" db="EMBL/GenBank/DDBJ databases">
        <authorList>
            <person name="Chiriac C."/>
            <person name="Salcher M."/>
            <person name="Ghai R."/>
            <person name="Kavagutti S V."/>
        </authorList>
    </citation>
    <scope>NUCLEOTIDE SEQUENCE</scope>
</reference>
<evidence type="ECO:0000256" key="3">
    <source>
        <dbReference type="ARBA" id="ARBA00023163"/>
    </source>
</evidence>
<keyword evidence="3" id="KW-0804">Transcription</keyword>
<feature type="domain" description="HTH tetR-type" evidence="4">
    <location>
        <begin position="5"/>
        <end position="65"/>
    </location>
</feature>
<dbReference type="InterPro" id="IPR036271">
    <property type="entry name" value="Tet_transcr_reg_TetR-rel_C_sf"/>
</dbReference>
<dbReference type="Gene3D" id="1.10.357.10">
    <property type="entry name" value="Tetracycline Repressor, domain 2"/>
    <property type="match status" value="1"/>
</dbReference>
<dbReference type="SUPFAM" id="SSF48498">
    <property type="entry name" value="Tetracyclin repressor-like, C-terminal domain"/>
    <property type="match status" value="1"/>
</dbReference>
<dbReference type="PROSITE" id="PS50977">
    <property type="entry name" value="HTH_TETR_2"/>
    <property type="match status" value="1"/>
</dbReference>
<dbReference type="Pfam" id="PF00440">
    <property type="entry name" value="TetR_N"/>
    <property type="match status" value="1"/>
</dbReference>
<evidence type="ECO:0000256" key="1">
    <source>
        <dbReference type="ARBA" id="ARBA00023015"/>
    </source>
</evidence>
<proteinExistence type="predicted"/>
<dbReference type="PANTHER" id="PTHR30055:SF151">
    <property type="entry name" value="TRANSCRIPTIONAL REGULATORY PROTEIN"/>
    <property type="match status" value="1"/>
</dbReference>
<dbReference type="SUPFAM" id="SSF46689">
    <property type="entry name" value="Homeodomain-like"/>
    <property type="match status" value="1"/>
</dbReference>
<sequence>MARSTGTAEVIARAALAFIEENGVEALTIRALGAEAGLHHTATYRHYRSKNDVLRAVLGLVLEEAISGAGELPADPRERLLVLSRSLRSALHAHPAVTTAYLTPAESLADSDTSNAYQQEIVDALRGLGLRGYDLLVRHQMLETFVLGSCVFDFGGAPDHLDSRRLRHRLIADPDFEEVTRSNDRVDALNEAAFDHGLVVLLDEIAAAGQRALDKNAERHPRSKE</sequence>
<protein>
    <submittedName>
        <fullName evidence="5">Unannotated protein</fullName>
    </submittedName>
</protein>
<keyword evidence="2" id="KW-0238">DNA-binding</keyword>
<dbReference type="AlphaFoldDB" id="A0A6J7L013"/>
<accession>A0A6J7L013</accession>
<evidence type="ECO:0000259" key="4">
    <source>
        <dbReference type="PROSITE" id="PS50977"/>
    </source>
</evidence>
<dbReference type="InterPro" id="IPR009057">
    <property type="entry name" value="Homeodomain-like_sf"/>
</dbReference>
<name>A0A6J7L013_9ZZZZ</name>
<dbReference type="PANTHER" id="PTHR30055">
    <property type="entry name" value="HTH-TYPE TRANSCRIPTIONAL REGULATOR RUTR"/>
    <property type="match status" value="1"/>
</dbReference>
<gene>
    <name evidence="5" type="ORF">UFOPK3772_02224</name>
</gene>